<dbReference type="AlphaFoldDB" id="A0A3B0WPV3"/>
<evidence type="ECO:0000256" key="5">
    <source>
        <dbReference type="ARBA" id="ARBA00022840"/>
    </source>
</evidence>
<dbReference type="GO" id="GO:0005524">
    <property type="term" value="F:ATP binding"/>
    <property type="evidence" value="ECO:0007669"/>
    <property type="project" value="UniProtKB-KW"/>
</dbReference>
<dbReference type="EMBL" id="UOFG01000013">
    <property type="protein sequence ID" value="VAW58068.1"/>
    <property type="molecule type" value="Genomic_DNA"/>
</dbReference>
<evidence type="ECO:0000256" key="1">
    <source>
        <dbReference type="ARBA" id="ARBA00009156"/>
    </source>
</evidence>
<comment type="similarity">
    <text evidence="1">Belongs to the FGGY kinase family.</text>
</comment>
<name>A0A3B0WPV3_9ZZZZ</name>
<evidence type="ECO:0000256" key="3">
    <source>
        <dbReference type="ARBA" id="ARBA00022741"/>
    </source>
</evidence>
<accession>A0A3B0WPV3</accession>
<dbReference type="InterPro" id="IPR018485">
    <property type="entry name" value="FGGY_C"/>
</dbReference>
<dbReference type="InterPro" id="IPR043129">
    <property type="entry name" value="ATPase_NBD"/>
</dbReference>
<dbReference type="GO" id="GO:0004370">
    <property type="term" value="F:glycerol kinase activity"/>
    <property type="evidence" value="ECO:0007669"/>
    <property type="project" value="UniProtKB-EC"/>
</dbReference>
<protein>
    <submittedName>
        <fullName evidence="8">Glycerol kinase</fullName>
        <ecNumber evidence="8">2.7.1.30</ecNumber>
    </submittedName>
</protein>
<reference evidence="8" key="1">
    <citation type="submission" date="2018-06" db="EMBL/GenBank/DDBJ databases">
        <authorList>
            <person name="Zhirakovskaya E."/>
        </authorList>
    </citation>
    <scope>NUCLEOTIDE SEQUENCE</scope>
</reference>
<evidence type="ECO:0000259" key="7">
    <source>
        <dbReference type="Pfam" id="PF02782"/>
    </source>
</evidence>
<dbReference type="Pfam" id="PF00370">
    <property type="entry name" value="FGGY_N"/>
    <property type="match status" value="1"/>
</dbReference>
<evidence type="ECO:0000259" key="6">
    <source>
        <dbReference type="Pfam" id="PF00370"/>
    </source>
</evidence>
<keyword evidence="5" id="KW-0067">ATP-binding</keyword>
<dbReference type="GO" id="GO:0006071">
    <property type="term" value="P:glycerol metabolic process"/>
    <property type="evidence" value="ECO:0007669"/>
    <property type="project" value="TreeGrafter"/>
</dbReference>
<dbReference type="PIRSF" id="PIRSF000538">
    <property type="entry name" value="GlpK"/>
    <property type="match status" value="1"/>
</dbReference>
<dbReference type="SUPFAM" id="SSF53067">
    <property type="entry name" value="Actin-like ATPase domain"/>
    <property type="match status" value="2"/>
</dbReference>
<evidence type="ECO:0000256" key="2">
    <source>
        <dbReference type="ARBA" id="ARBA00022679"/>
    </source>
</evidence>
<dbReference type="PANTHER" id="PTHR10196">
    <property type="entry name" value="SUGAR KINASE"/>
    <property type="match status" value="1"/>
</dbReference>
<proteinExistence type="inferred from homology"/>
<keyword evidence="2 8" id="KW-0808">Transferase</keyword>
<feature type="non-terminal residue" evidence="8">
    <location>
        <position position="1"/>
    </location>
</feature>
<dbReference type="InterPro" id="IPR018484">
    <property type="entry name" value="FGGY_N"/>
</dbReference>
<sequence>ARSSSTDLTLVLDQGSHASRMAIFSPQGDLLQLEAIEVSTEQPRAGYFEQDANEILRSLQTLLDRLTPKQISDIKSCGLCTQRSTILAWHRESGQVLSPALSWRDLRAQQLINKLRPAIPDCQQITGLPLSAHYSAGKIHWLLHNNAQVKQARREQQLCIAPLSSFLLFHLLEEKPYLVDHSNAQRSQLFDIQSLDWSEKLLQHFQIDRHLLPQCTPLIHHYGSLKTSGITLSAVCGDQNSILHAYPRLTNNNTLINIGTGAFILSRSGERKHRSAPPELLRSIIYSKENTATFATEGTVNGAGAALEQIQKIDPCEDLFKQLPGWLNEVTEPPIFINTISGLGSPWWCSAGEIKYINHNTHQQSHRYVAIIESIAFLIFNNLQQLSAPRIEHGQPVLFISGGLSRLDGLCQKLADLSQLSIMRFANAEASARGCAWLACQLAENSTTEWEPLRVSQQFRPAANAQLLARYHQFVGELRKHCNRH</sequence>
<dbReference type="GO" id="GO:0046167">
    <property type="term" value="P:glycerol-3-phosphate biosynthetic process"/>
    <property type="evidence" value="ECO:0007669"/>
    <property type="project" value="TreeGrafter"/>
</dbReference>
<dbReference type="Pfam" id="PF02782">
    <property type="entry name" value="FGGY_C"/>
    <property type="match status" value="1"/>
</dbReference>
<evidence type="ECO:0000313" key="8">
    <source>
        <dbReference type="EMBL" id="VAW58068.1"/>
    </source>
</evidence>
<keyword evidence="4 8" id="KW-0418">Kinase</keyword>
<evidence type="ECO:0000256" key="4">
    <source>
        <dbReference type="ARBA" id="ARBA00022777"/>
    </source>
</evidence>
<dbReference type="Gene3D" id="3.30.420.40">
    <property type="match status" value="2"/>
</dbReference>
<gene>
    <name evidence="8" type="ORF">MNBD_GAMMA11-3495</name>
</gene>
<dbReference type="PANTHER" id="PTHR10196:SF69">
    <property type="entry name" value="GLYCEROL KINASE"/>
    <property type="match status" value="1"/>
</dbReference>
<dbReference type="InterPro" id="IPR000577">
    <property type="entry name" value="Carb_kinase_FGGY"/>
</dbReference>
<dbReference type="EC" id="2.7.1.30" evidence="8"/>
<keyword evidence="3" id="KW-0547">Nucleotide-binding</keyword>
<dbReference type="GO" id="GO:0006641">
    <property type="term" value="P:triglyceride metabolic process"/>
    <property type="evidence" value="ECO:0007669"/>
    <property type="project" value="TreeGrafter"/>
</dbReference>
<feature type="domain" description="Carbohydrate kinase FGGY C-terminal" evidence="7">
    <location>
        <begin position="256"/>
        <end position="440"/>
    </location>
</feature>
<feature type="domain" description="Carbohydrate kinase FGGY N-terminal" evidence="6">
    <location>
        <begin position="9"/>
        <end position="229"/>
    </location>
</feature>
<organism evidence="8">
    <name type="scientific">hydrothermal vent metagenome</name>
    <dbReference type="NCBI Taxonomy" id="652676"/>
    <lineage>
        <taxon>unclassified sequences</taxon>
        <taxon>metagenomes</taxon>
        <taxon>ecological metagenomes</taxon>
    </lineage>
</organism>
<dbReference type="GO" id="GO:0005739">
    <property type="term" value="C:mitochondrion"/>
    <property type="evidence" value="ECO:0007669"/>
    <property type="project" value="TreeGrafter"/>
</dbReference>